<evidence type="ECO:0000313" key="1">
    <source>
        <dbReference type="EMBL" id="QBP12295.1"/>
    </source>
</evidence>
<dbReference type="AlphaFoldDB" id="A0A2L0X3I1"/>
<protein>
    <submittedName>
        <fullName evidence="1">Uncharacterized protein</fullName>
    </submittedName>
</protein>
<reference evidence="1 2" key="1">
    <citation type="submission" date="2019-03" db="EMBL/GenBank/DDBJ databases">
        <title>Comparative insights into the high quality Complete genome sequence of highly metal resistant Cupriavidus metallidurans strain BS1 isolated from a gold-copper mine.</title>
        <authorList>
            <person name="Mazhar H.S."/>
            <person name="Rensing C."/>
        </authorList>
    </citation>
    <scope>NUCLEOTIDE SEQUENCE [LARGE SCALE GENOMIC DNA]</scope>
    <source>
        <strain evidence="1 2">BS1</strain>
    </source>
</reference>
<accession>A0A2L0X3I1</accession>
<organism evidence="1 2">
    <name type="scientific">Cupriavidus metallidurans</name>
    <dbReference type="NCBI Taxonomy" id="119219"/>
    <lineage>
        <taxon>Bacteria</taxon>
        <taxon>Pseudomonadati</taxon>
        <taxon>Pseudomonadota</taxon>
        <taxon>Betaproteobacteria</taxon>
        <taxon>Burkholderiales</taxon>
        <taxon>Burkholderiaceae</taxon>
        <taxon>Cupriavidus</taxon>
    </lineage>
</organism>
<dbReference type="EMBL" id="CP037901">
    <property type="protein sequence ID" value="QBP12295.1"/>
    <property type="molecule type" value="Genomic_DNA"/>
</dbReference>
<name>A0A2L0X3I1_9BURK</name>
<evidence type="ECO:0000313" key="2">
    <source>
        <dbReference type="Proteomes" id="UP000253772"/>
    </source>
</evidence>
<dbReference type="Proteomes" id="UP000253772">
    <property type="component" value="Chromosome c2"/>
</dbReference>
<proteinExistence type="predicted"/>
<sequence>MRIVIGPSWRPHLLAVTVNDAEPQVIARDGLHSFMRRLSDCFPRSQRPVIELVVAVEGVDGRAALDAFNEAADAATGG</sequence>
<gene>
    <name evidence="1" type="ORF">DDF84_021325</name>
</gene>
<dbReference type="RefSeq" id="WP_017513763.1">
    <property type="nucleotide sequence ID" value="NZ_CP026544.1"/>
</dbReference>